<organism evidence="3 4">
    <name type="scientific">Priestia iocasae</name>
    <dbReference type="NCBI Taxonomy" id="2291674"/>
    <lineage>
        <taxon>Bacteria</taxon>
        <taxon>Bacillati</taxon>
        <taxon>Bacillota</taxon>
        <taxon>Bacilli</taxon>
        <taxon>Bacillales</taxon>
        <taxon>Bacillaceae</taxon>
        <taxon>Priestia</taxon>
    </lineage>
</organism>
<accession>A0ABS2QQJ3</accession>
<dbReference type="PANTHER" id="PTHR21164:SF0">
    <property type="entry name" value="CHORISMATE MUTASE AROH"/>
    <property type="match status" value="1"/>
</dbReference>
<dbReference type="EC" id="5.4.99.5" evidence="1 2"/>
<evidence type="ECO:0000313" key="3">
    <source>
        <dbReference type="EMBL" id="MBM7701725.1"/>
    </source>
</evidence>
<evidence type="ECO:0000256" key="1">
    <source>
        <dbReference type="NCBIfam" id="TIGR01796"/>
    </source>
</evidence>
<keyword evidence="2" id="KW-0028">Amino-acid biosynthesis</keyword>
<gene>
    <name evidence="3" type="ORF">JOC83_000551</name>
</gene>
<dbReference type="Pfam" id="PF07736">
    <property type="entry name" value="CM_1"/>
    <property type="match status" value="1"/>
</dbReference>
<dbReference type="InterPro" id="IPR008243">
    <property type="entry name" value="Chorismate_mutase_AroH"/>
</dbReference>
<dbReference type="GO" id="GO:0004106">
    <property type="term" value="F:chorismate mutase activity"/>
    <property type="evidence" value="ECO:0007669"/>
    <property type="project" value="UniProtKB-EC"/>
</dbReference>
<dbReference type="PIRSF" id="PIRSF005965">
    <property type="entry name" value="Chor_mut_AroH"/>
    <property type="match status" value="1"/>
</dbReference>
<dbReference type="PROSITE" id="PS51167">
    <property type="entry name" value="CHORISMATE_MUT_1"/>
    <property type="match status" value="1"/>
</dbReference>
<protein>
    <recommendedName>
        <fullName evidence="1 2">chorismate mutase</fullName>
        <ecNumber evidence="1 2">5.4.99.5</ecNumber>
    </recommendedName>
</protein>
<keyword evidence="2" id="KW-0057">Aromatic amino acid biosynthesis</keyword>
<dbReference type="RefSeq" id="WP_205183422.1">
    <property type="nucleotide sequence ID" value="NZ_JAFBFC010000001.1"/>
</dbReference>
<dbReference type="Proteomes" id="UP000809829">
    <property type="component" value="Unassembled WGS sequence"/>
</dbReference>
<comment type="caution">
    <text evidence="3">The sequence shown here is derived from an EMBL/GenBank/DDBJ whole genome shotgun (WGS) entry which is preliminary data.</text>
</comment>
<evidence type="ECO:0000313" key="4">
    <source>
        <dbReference type="Proteomes" id="UP000809829"/>
    </source>
</evidence>
<keyword evidence="4" id="KW-1185">Reference proteome</keyword>
<dbReference type="PANTHER" id="PTHR21164">
    <property type="entry name" value="CHORISMATE MUTASE"/>
    <property type="match status" value="1"/>
</dbReference>
<evidence type="ECO:0000256" key="2">
    <source>
        <dbReference type="PROSITE-ProRule" id="PRU00514"/>
    </source>
</evidence>
<dbReference type="SUPFAM" id="SSF55298">
    <property type="entry name" value="YjgF-like"/>
    <property type="match status" value="1"/>
</dbReference>
<comment type="catalytic activity">
    <reaction evidence="2">
        <text>chorismate = prephenate</text>
        <dbReference type="Rhea" id="RHEA:13897"/>
        <dbReference type="ChEBI" id="CHEBI:29748"/>
        <dbReference type="ChEBI" id="CHEBI:29934"/>
        <dbReference type="EC" id="5.4.99.5"/>
    </reaction>
</comment>
<proteinExistence type="predicted"/>
<dbReference type="CDD" id="cd02185">
    <property type="entry name" value="AroH"/>
    <property type="match status" value="1"/>
</dbReference>
<dbReference type="EMBL" id="JAFBFC010000001">
    <property type="protein sequence ID" value="MBM7701725.1"/>
    <property type="molecule type" value="Genomic_DNA"/>
</dbReference>
<keyword evidence="2 3" id="KW-0413">Isomerase</keyword>
<name>A0ABS2QQJ3_9BACI</name>
<sequence>MSVRGIRGATTVEKNMADNIIKETKRLMDKIISQNNLHPNQVAQILVSLTDDLNADFPAKAIRTMDGWSFVPVMCMKEIAVPHALPKCIRIMVTANTDIPQEHIQHVYLNKAMVLRPDLEERK</sequence>
<dbReference type="InterPro" id="IPR035959">
    <property type="entry name" value="RutC-like_sf"/>
</dbReference>
<dbReference type="Gene3D" id="3.30.1330.40">
    <property type="entry name" value="RutC-like"/>
    <property type="match status" value="1"/>
</dbReference>
<dbReference type="NCBIfam" id="TIGR01796">
    <property type="entry name" value="CM_mono_aroH"/>
    <property type="match status" value="1"/>
</dbReference>
<reference evidence="3 4" key="1">
    <citation type="submission" date="2021-01" db="EMBL/GenBank/DDBJ databases">
        <title>Genomic Encyclopedia of Type Strains, Phase IV (KMG-IV): sequencing the most valuable type-strain genomes for metagenomic binning, comparative biology and taxonomic classification.</title>
        <authorList>
            <person name="Goeker M."/>
        </authorList>
    </citation>
    <scope>NUCLEOTIDE SEQUENCE [LARGE SCALE GENOMIC DNA]</scope>
    <source>
        <strain evidence="3 4">DSM 104297</strain>
    </source>
</reference>